<dbReference type="STRING" id="225164.V4A6S7"/>
<dbReference type="EMBL" id="KB200983">
    <property type="protein sequence ID" value="ESO99638.1"/>
    <property type="molecule type" value="Genomic_DNA"/>
</dbReference>
<dbReference type="Pfam" id="PF13359">
    <property type="entry name" value="DDE_Tnp_4"/>
    <property type="match status" value="1"/>
</dbReference>
<proteinExistence type="predicted"/>
<evidence type="ECO:0000313" key="5">
    <source>
        <dbReference type="Proteomes" id="UP000030746"/>
    </source>
</evidence>
<keyword evidence="5" id="KW-1185">Reference proteome</keyword>
<feature type="non-terminal residue" evidence="4">
    <location>
        <position position="1"/>
    </location>
</feature>
<protein>
    <recommendedName>
        <fullName evidence="3">DDE Tnp4 domain-containing protein</fullName>
    </recommendedName>
</protein>
<dbReference type="KEGG" id="lgi:LOTGIDRAFT_98636"/>
<evidence type="ECO:0000256" key="1">
    <source>
        <dbReference type="ARBA" id="ARBA00001968"/>
    </source>
</evidence>
<dbReference type="Proteomes" id="UP000030746">
    <property type="component" value="Unassembled WGS sequence"/>
</dbReference>
<organism evidence="4 5">
    <name type="scientific">Lottia gigantea</name>
    <name type="common">Giant owl limpet</name>
    <dbReference type="NCBI Taxonomy" id="225164"/>
    <lineage>
        <taxon>Eukaryota</taxon>
        <taxon>Metazoa</taxon>
        <taxon>Spiralia</taxon>
        <taxon>Lophotrochozoa</taxon>
        <taxon>Mollusca</taxon>
        <taxon>Gastropoda</taxon>
        <taxon>Patellogastropoda</taxon>
        <taxon>Lottioidea</taxon>
        <taxon>Lottiidae</taxon>
        <taxon>Lottia</taxon>
    </lineage>
</organism>
<sequence length="99" mass="10758">TAKVVVGATPGGLVSYVSDAYGGSTSDRQIVERSNLVALCDPGDSIMVYKGFNIQDLFTSKNVTVNIPTFFKNKNRLSGHTIMKDGKIASKRVHIERII</sequence>
<comment type="cofactor">
    <cofactor evidence="1">
        <name>a divalent metal cation</name>
        <dbReference type="ChEBI" id="CHEBI:60240"/>
    </cofactor>
</comment>
<dbReference type="CTD" id="20253247"/>
<dbReference type="OMA" id="CKIVSTC"/>
<dbReference type="OrthoDB" id="6272738at2759"/>
<evidence type="ECO:0000259" key="3">
    <source>
        <dbReference type="Pfam" id="PF13359"/>
    </source>
</evidence>
<dbReference type="GO" id="GO:0046872">
    <property type="term" value="F:metal ion binding"/>
    <property type="evidence" value="ECO:0007669"/>
    <property type="project" value="UniProtKB-KW"/>
</dbReference>
<evidence type="ECO:0000256" key="2">
    <source>
        <dbReference type="ARBA" id="ARBA00022723"/>
    </source>
</evidence>
<dbReference type="PANTHER" id="PTHR23080:SF141">
    <property type="entry name" value="TRANSPOSASE HELIX-TURN-HELIX DOMAIN-CONTAINING PROTEIN"/>
    <property type="match status" value="1"/>
</dbReference>
<gene>
    <name evidence="4" type="ORF">LOTGIDRAFT_98636</name>
</gene>
<keyword evidence="2" id="KW-0479">Metal-binding</keyword>
<dbReference type="InterPro" id="IPR027806">
    <property type="entry name" value="HARBI1_dom"/>
</dbReference>
<dbReference type="AlphaFoldDB" id="V4A6S7"/>
<dbReference type="GeneID" id="20253247"/>
<dbReference type="HOGENOM" id="CLU_025643_3_2_1"/>
<dbReference type="PANTHER" id="PTHR23080">
    <property type="entry name" value="THAP DOMAIN PROTEIN"/>
    <property type="match status" value="1"/>
</dbReference>
<reference evidence="4 5" key="1">
    <citation type="journal article" date="2013" name="Nature">
        <title>Insights into bilaterian evolution from three spiralian genomes.</title>
        <authorList>
            <person name="Simakov O."/>
            <person name="Marletaz F."/>
            <person name="Cho S.J."/>
            <person name="Edsinger-Gonzales E."/>
            <person name="Havlak P."/>
            <person name="Hellsten U."/>
            <person name="Kuo D.H."/>
            <person name="Larsson T."/>
            <person name="Lv J."/>
            <person name="Arendt D."/>
            <person name="Savage R."/>
            <person name="Osoegawa K."/>
            <person name="de Jong P."/>
            <person name="Grimwood J."/>
            <person name="Chapman J.A."/>
            <person name="Shapiro H."/>
            <person name="Aerts A."/>
            <person name="Otillar R.P."/>
            <person name="Terry A.Y."/>
            <person name="Boore J.L."/>
            <person name="Grigoriev I.V."/>
            <person name="Lindberg D.R."/>
            <person name="Seaver E.C."/>
            <person name="Weisblat D.A."/>
            <person name="Putnam N.H."/>
            <person name="Rokhsar D.S."/>
        </authorList>
    </citation>
    <scope>NUCLEOTIDE SEQUENCE [LARGE SCALE GENOMIC DNA]</scope>
</reference>
<dbReference type="RefSeq" id="XP_009049657.1">
    <property type="nucleotide sequence ID" value="XM_009051409.1"/>
</dbReference>
<name>V4A6S7_LOTGI</name>
<feature type="non-terminal residue" evidence="4">
    <location>
        <position position="99"/>
    </location>
</feature>
<accession>V4A6S7</accession>
<evidence type="ECO:0000313" key="4">
    <source>
        <dbReference type="EMBL" id="ESO99638.1"/>
    </source>
</evidence>
<feature type="domain" description="DDE Tnp4" evidence="3">
    <location>
        <begin position="1"/>
        <end position="99"/>
    </location>
</feature>